<dbReference type="Proteomes" id="UP001341840">
    <property type="component" value="Unassembled WGS sequence"/>
</dbReference>
<proteinExistence type="predicted"/>
<feature type="compositionally biased region" description="Basic and acidic residues" evidence="1">
    <location>
        <begin position="149"/>
        <end position="178"/>
    </location>
</feature>
<feature type="region of interest" description="Disordered" evidence="1">
    <location>
        <begin position="121"/>
        <end position="178"/>
    </location>
</feature>
<gene>
    <name evidence="2" type="ORF">PIB30_080977</name>
</gene>
<name>A0ABU6XSJ5_9FABA</name>
<evidence type="ECO:0000313" key="3">
    <source>
        <dbReference type="Proteomes" id="UP001341840"/>
    </source>
</evidence>
<feature type="region of interest" description="Disordered" evidence="1">
    <location>
        <begin position="43"/>
        <end position="70"/>
    </location>
</feature>
<keyword evidence="3" id="KW-1185">Reference proteome</keyword>
<evidence type="ECO:0000256" key="1">
    <source>
        <dbReference type="SAM" id="MobiDB-lite"/>
    </source>
</evidence>
<sequence length="178" mass="19995">MRLLLRELLADLRLRLLGQKFYRGISFSMVIPPVGIDPLFPHFGNPKTRRRQTKLSSPSPLLHGPSPPPNLPNEGVVISVAASRFTREHWVTVDYTLKAFHLRLLHCTTLSVVPPSSIAGTAAAEPRSRRGGSLAQHHRRRSTTSKHSGVFDEISKLQDHTKLKDKKCKGLNDKEVWN</sequence>
<dbReference type="EMBL" id="JASCZI010212644">
    <property type="protein sequence ID" value="MED6199985.1"/>
    <property type="molecule type" value="Genomic_DNA"/>
</dbReference>
<organism evidence="2 3">
    <name type="scientific">Stylosanthes scabra</name>
    <dbReference type="NCBI Taxonomy" id="79078"/>
    <lineage>
        <taxon>Eukaryota</taxon>
        <taxon>Viridiplantae</taxon>
        <taxon>Streptophyta</taxon>
        <taxon>Embryophyta</taxon>
        <taxon>Tracheophyta</taxon>
        <taxon>Spermatophyta</taxon>
        <taxon>Magnoliopsida</taxon>
        <taxon>eudicotyledons</taxon>
        <taxon>Gunneridae</taxon>
        <taxon>Pentapetalae</taxon>
        <taxon>rosids</taxon>
        <taxon>fabids</taxon>
        <taxon>Fabales</taxon>
        <taxon>Fabaceae</taxon>
        <taxon>Papilionoideae</taxon>
        <taxon>50 kb inversion clade</taxon>
        <taxon>dalbergioids sensu lato</taxon>
        <taxon>Dalbergieae</taxon>
        <taxon>Pterocarpus clade</taxon>
        <taxon>Stylosanthes</taxon>
    </lineage>
</organism>
<accession>A0ABU6XSJ5</accession>
<protein>
    <submittedName>
        <fullName evidence="2">Uncharacterized protein</fullName>
    </submittedName>
</protein>
<evidence type="ECO:0000313" key="2">
    <source>
        <dbReference type="EMBL" id="MED6199985.1"/>
    </source>
</evidence>
<comment type="caution">
    <text evidence="2">The sequence shown here is derived from an EMBL/GenBank/DDBJ whole genome shotgun (WGS) entry which is preliminary data.</text>
</comment>
<reference evidence="2 3" key="1">
    <citation type="journal article" date="2023" name="Plants (Basel)">
        <title>Bridging the Gap: Combining Genomics and Transcriptomics Approaches to Understand Stylosanthes scabra, an Orphan Legume from the Brazilian Caatinga.</title>
        <authorList>
            <person name="Ferreira-Neto J.R.C."/>
            <person name="da Silva M.D."/>
            <person name="Binneck E."/>
            <person name="de Melo N.F."/>
            <person name="da Silva R.H."/>
            <person name="de Melo A.L.T.M."/>
            <person name="Pandolfi V."/>
            <person name="Bustamante F.O."/>
            <person name="Brasileiro-Vidal A.C."/>
            <person name="Benko-Iseppon A.M."/>
        </authorList>
    </citation>
    <scope>NUCLEOTIDE SEQUENCE [LARGE SCALE GENOMIC DNA]</scope>
    <source>
        <tissue evidence="2">Leaves</tissue>
    </source>
</reference>
<feature type="compositionally biased region" description="Low complexity" evidence="1">
    <location>
        <begin position="55"/>
        <end position="64"/>
    </location>
</feature>